<accession>A0A8E0RUS1</accession>
<feature type="compositionally biased region" description="Low complexity" evidence="1">
    <location>
        <begin position="105"/>
        <end position="122"/>
    </location>
</feature>
<dbReference type="AlphaFoldDB" id="A0A8E0RUS1"/>
<feature type="domain" description="S phase cyclin A-associated protein in the endoplasmic reticulum N-terminal" evidence="2">
    <location>
        <begin position="159"/>
        <end position="247"/>
    </location>
</feature>
<evidence type="ECO:0000313" key="3">
    <source>
        <dbReference type="EMBL" id="KAA0188310.1"/>
    </source>
</evidence>
<reference evidence="3" key="1">
    <citation type="submission" date="2019-05" db="EMBL/GenBank/DDBJ databases">
        <title>Annotation for the trematode Fasciolopsis buski.</title>
        <authorList>
            <person name="Choi Y.-J."/>
        </authorList>
    </citation>
    <scope>NUCLEOTIDE SEQUENCE</scope>
    <source>
        <strain evidence="3">HT</strain>
        <tissue evidence="3">Whole worm</tissue>
    </source>
</reference>
<sequence length="870" mass="95090">MLKLQNRNISTQWIRNKLENEGVQARNIIKYNVPMETPDEGTSPGHCGSRYNALPTSGLTRARVAELYGINPTEWSRDSSPTTNFTSRTSTTHPLRRNDEGLHDNPANTATNPSTSTSSTTSLEFGTKKRSVVGNAGLGSGRRQLLPSKQRIGRSRLAEGEYRARYWGQMLDTLRRTIDEIYSACETDESEVECKEVIMILDHSKQDFYSLIEKMNLLREYERADAENKPSSLAWDERTILPGKPIMCQVLASAAMAAANAQGACMSIPLNVTSDCSTRGTGDNESDLGSGAGSWHLVLPKRRSHASAADPEHLILGSAITPTNTNPIGSSPTVHSNASTNAPRIPVEPPVSDQGIQEQVHSTNEEDVGLDDFLETRSDLDAGESDELDADADVEEEDDGTARTTTESCDSPGRIKHKNAERAAAKTGGASYKSIADEDEGEMEEDDGEDTTLSRDLRKLDEAIANMTNAERVLSDELGRAQYAEAALRRRFLAEDQSARHSAGVNHPATGRRTQVADLPIRNNGRQEELDEIHAEMDTDVDLLGVDGLILDDDDDDDGGCLGIGINSNPTSSLPSAPYTVQISATQSENKIPRSSVNNNQRTKSVRRCCACQCHRRGNQSDRLPSPDNLCGFSKHRSGSLLKLEHMASLGLQIPSSSVTRSRSGKTEISSAKDLTRTQPKLTQKTTREHYNSWSNEPDNTVSIASDLVRIARGCSLGSPTAISVVDKLCARISAEDEPNSSSLPKSVQTLGKDVVHSPSSRLVQASHQFAAALISTPTPNGLLFVTEGNAKSRVPGHGIQMHEKLSARSRRRTTNSMQELEQKQARARILRQQHLLERAERVHELSKKVSNIACELLWSFCVIGHALKH</sequence>
<feature type="region of interest" description="Disordered" evidence="1">
    <location>
        <begin position="318"/>
        <end position="454"/>
    </location>
</feature>
<feature type="compositionally biased region" description="Polar residues" evidence="1">
    <location>
        <begin position="320"/>
        <end position="342"/>
    </location>
</feature>
<feature type="compositionally biased region" description="Acidic residues" evidence="1">
    <location>
        <begin position="437"/>
        <end position="450"/>
    </location>
</feature>
<dbReference type="OrthoDB" id="6288542at2759"/>
<evidence type="ECO:0000313" key="4">
    <source>
        <dbReference type="Proteomes" id="UP000728185"/>
    </source>
</evidence>
<dbReference type="PANTHER" id="PTHR31434">
    <property type="entry name" value="S PHASE CYCLIN A-ASSOCIATED PROTEIN IN THE ENDOPLASMIC RETICULUM"/>
    <property type="match status" value="1"/>
</dbReference>
<dbReference type="Proteomes" id="UP000728185">
    <property type="component" value="Unassembled WGS sequence"/>
</dbReference>
<protein>
    <submittedName>
        <fullName evidence="3">S phase cyclin A associated protein in the</fullName>
    </submittedName>
</protein>
<comment type="caution">
    <text evidence="3">The sequence shown here is derived from an EMBL/GenBank/DDBJ whole genome shotgun (WGS) entry which is preliminary data.</text>
</comment>
<evidence type="ECO:0000259" key="2">
    <source>
        <dbReference type="Pfam" id="PF16501"/>
    </source>
</evidence>
<dbReference type="PANTHER" id="PTHR31434:SF2">
    <property type="entry name" value="S PHASE CYCLIN A-ASSOCIATED PROTEIN IN THE ENDOPLASMIC RETICULUM"/>
    <property type="match status" value="1"/>
</dbReference>
<organism evidence="3 4">
    <name type="scientific">Fasciolopsis buskii</name>
    <dbReference type="NCBI Taxonomy" id="27845"/>
    <lineage>
        <taxon>Eukaryota</taxon>
        <taxon>Metazoa</taxon>
        <taxon>Spiralia</taxon>
        <taxon>Lophotrochozoa</taxon>
        <taxon>Platyhelminthes</taxon>
        <taxon>Trematoda</taxon>
        <taxon>Digenea</taxon>
        <taxon>Plagiorchiida</taxon>
        <taxon>Echinostomata</taxon>
        <taxon>Echinostomatoidea</taxon>
        <taxon>Fasciolidae</taxon>
        <taxon>Fasciolopsis</taxon>
    </lineage>
</organism>
<gene>
    <name evidence="3" type="ORF">FBUS_10187</name>
</gene>
<proteinExistence type="predicted"/>
<evidence type="ECO:0000256" key="1">
    <source>
        <dbReference type="SAM" id="MobiDB-lite"/>
    </source>
</evidence>
<dbReference type="Pfam" id="PF16501">
    <property type="entry name" value="SCAPER_N"/>
    <property type="match status" value="1"/>
</dbReference>
<feature type="compositionally biased region" description="Polar residues" evidence="1">
    <location>
        <begin position="657"/>
        <end position="670"/>
    </location>
</feature>
<dbReference type="InterPro" id="IPR032446">
    <property type="entry name" value="SCAPER_N"/>
</dbReference>
<dbReference type="EMBL" id="LUCM01008491">
    <property type="protein sequence ID" value="KAA0188310.1"/>
    <property type="molecule type" value="Genomic_DNA"/>
</dbReference>
<feature type="compositionally biased region" description="Acidic residues" evidence="1">
    <location>
        <begin position="381"/>
        <end position="399"/>
    </location>
</feature>
<feature type="region of interest" description="Disordered" evidence="1">
    <location>
        <begin position="72"/>
        <end position="151"/>
    </location>
</feature>
<name>A0A8E0RUS1_9TREM</name>
<keyword evidence="4" id="KW-1185">Reference proteome</keyword>
<feature type="region of interest" description="Disordered" evidence="1">
    <location>
        <begin position="657"/>
        <end position="678"/>
    </location>
</feature>
<feature type="compositionally biased region" description="Low complexity" evidence="1">
    <location>
        <begin position="79"/>
        <end position="92"/>
    </location>
</feature>